<evidence type="ECO:0000313" key="4">
    <source>
        <dbReference type="Proteomes" id="UP001596053"/>
    </source>
</evidence>
<dbReference type="RefSeq" id="WP_377801158.1">
    <property type="nucleotide sequence ID" value="NZ_JBHSLW010000054.1"/>
</dbReference>
<dbReference type="InterPro" id="IPR012347">
    <property type="entry name" value="Ferritin-like"/>
</dbReference>
<evidence type="ECO:0000259" key="2">
    <source>
        <dbReference type="Pfam" id="PF03713"/>
    </source>
</evidence>
<accession>A0ABW0IXR4</accession>
<dbReference type="Proteomes" id="UP001596053">
    <property type="component" value="Unassembled WGS sequence"/>
</dbReference>
<keyword evidence="4" id="KW-1185">Reference proteome</keyword>
<feature type="signal peptide" evidence="1">
    <location>
        <begin position="1"/>
        <end position="27"/>
    </location>
</feature>
<dbReference type="Pfam" id="PF03713">
    <property type="entry name" value="DUF305"/>
    <property type="match status" value="1"/>
</dbReference>
<dbReference type="EMBL" id="JBHSLW010000054">
    <property type="protein sequence ID" value="MFC5422927.1"/>
    <property type="molecule type" value="Genomic_DNA"/>
</dbReference>
<feature type="domain" description="DUF305" evidence="2">
    <location>
        <begin position="33"/>
        <end position="129"/>
    </location>
</feature>
<dbReference type="PANTHER" id="PTHR36933:SF1">
    <property type="entry name" value="SLL0788 PROTEIN"/>
    <property type="match status" value="1"/>
</dbReference>
<gene>
    <name evidence="3" type="ORF">ACFPOB_25585</name>
</gene>
<dbReference type="Gene3D" id="1.20.1260.10">
    <property type="match status" value="1"/>
</dbReference>
<sequence>MNEGTRTMTRLSLIALSSALAISAASAQQSASKRAMDPGMHMKMMMPMNSDSTATKGYKQSMMTMMSGMPAYTGDADVDFMKQMKGHHQAAIDMAKVELANGKDAEAKKLAQEIVTAQEKEIATIDAWLKTKGK</sequence>
<proteinExistence type="predicted"/>
<evidence type="ECO:0000313" key="3">
    <source>
        <dbReference type="EMBL" id="MFC5422927.1"/>
    </source>
</evidence>
<comment type="caution">
    <text evidence="3">The sequence shown here is derived from an EMBL/GenBank/DDBJ whole genome shotgun (WGS) entry which is preliminary data.</text>
</comment>
<feature type="chain" id="PRO_5045298868" evidence="1">
    <location>
        <begin position="28"/>
        <end position="134"/>
    </location>
</feature>
<name>A0ABW0IXR4_9HYPH</name>
<organism evidence="3 4">
    <name type="scientific">Bosea eneae</name>
    <dbReference type="NCBI Taxonomy" id="151454"/>
    <lineage>
        <taxon>Bacteria</taxon>
        <taxon>Pseudomonadati</taxon>
        <taxon>Pseudomonadota</taxon>
        <taxon>Alphaproteobacteria</taxon>
        <taxon>Hyphomicrobiales</taxon>
        <taxon>Boseaceae</taxon>
        <taxon>Bosea</taxon>
    </lineage>
</organism>
<dbReference type="InterPro" id="IPR005183">
    <property type="entry name" value="DUF305_CopM-like"/>
</dbReference>
<protein>
    <submittedName>
        <fullName evidence="3">DUF305 domain-containing protein</fullName>
    </submittedName>
</protein>
<reference evidence="4" key="1">
    <citation type="journal article" date="2019" name="Int. J. Syst. Evol. Microbiol.">
        <title>The Global Catalogue of Microorganisms (GCM) 10K type strain sequencing project: providing services to taxonomists for standard genome sequencing and annotation.</title>
        <authorList>
            <consortium name="The Broad Institute Genomics Platform"/>
            <consortium name="The Broad Institute Genome Sequencing Center for Infectious Disease"/>
            <person name="Wu L."/>
            <person name="Ma J."/>
        </authorList>
    </citation>
    <scope>NUCLEOTIDE SEQUENCE [LARGE SCALE GENOMIC DNA]</scope>
    <source>
        <strain evidence="4">NCAIM B.01391</strain>
    </source>
</reference>
<evidence type="ECO:0000256" key="1">
    <source>
        <dbReference type="SAM" id="SignalP"/>
    </source>
</evidence>
<keyword evidence="1" id="KW-0732">Signal</keyword>
<dbReference type="PANTHER" id="PTHR36933">
    <property type="entry name" value="SLL0788 PROTEIN"/>
    <property type="match status" value="1"/>
</dbReference>